<keyword evidence="2" id="KW-1185">Reference proteome</keyword>
<dbReference type="Proteomes" id="UP000460272">
    <property type="component" value="Unassembled WGS sequence"/>
</dbReference>
<comment type="caution">
    <text evidence="1">The sequence shown here is derived from an EMBL/GenBank/DDBJ whole genome shotgun (WGS) entry which is preliminary data.</text>
</comment>
<evidence type="ECO:0000313" key="2">
    <source>
        <dbReference type="Proteomes" id="UP000460272"/>
    </source>
</evidence>
<dbReference type="AlphaFoldDB" id="A0A6P2C6E4"/>
<protein>
    <submittedName>
        <fullName evidence="1">Uncharacterized protein</fullName>
    </submittedName>
</protein>
<name>A0A6P2C6E4_9ACTN</name>
<dbReference type="OrthoDB" id="3502641at2"/>
<reference evidence="1 2" key="1">
    <citation type="submission" date="2018-11" db="EMBL/GenBank/DDBJ databases">
        <title>Trebonia kvetii gen.nov., sp.nov., a novel acidophilic actinobacterium, and proposal of the new actinobacterial family Treboniaceae fam. nov.</title>
        <authorList>
            <person name="Rapoport D."/>
            <person name="Sagova-Mareckova M."/>
            <person name="Sedlacek I."/>
            <person name="Provaznik J."/>
            <person name="Kralova S."/>
            <person name="Pavlinic D."/>
            <person name="Benes V."/>
            <person name="Kopecky J."/>
        </authorList>
    </citation>
    <scope>NUCLEOTIDE SEQUENCE [LARGE SCALE GENOMIC DNA]</scope>
    <source>
        <strain evidence="1 2">15Tr583</strain>
    </source>
</reference>
<evidence type="ECO:0000313" key="1">
    <source>
        <dbReference type="EMBL" id="TVZ05641.1"/>
    </source>
</evidence>
<dbReference type="RefSeq" id="WP_145853342.1">
    <property type="nucleotide sequence ID" value="NZ_RPFW01000002.1"/>
</dbReference>
<proteinExistence type="predicted"/>
<accession>A0A6P2C6E4</accession>
<organism evidence="1 2">
    <name type="scientific">Trebonia kvetii</name>
    <dbReference type="NCBI Taxonomy" id="2480626"/>
    <lineage>
        <taxon>Bacteria</taxon>
        <taxon>Bacillati</taxon>
        <taxon>Actinomycetota</taxon>
        <taxon>Actinomycetes</taxon>
        <taxon>Streptosporangiales</taxon>
        <taxon>Treboniaceae</taxon>
        <taxon>Trebonia</taxon>
    </lineage>
</organism>
<sequence length="664" mass="70697">MADETAGVTVAKGSDVTILPAEEIRSSLADGTHALDEQGDLRASRPHFERAYQLAEQAGDVRAMAQAALGSAGLWVSESRTLIGAARREERLEHVLALLEDDQDSVLPQRIRVRLAAESDYARGDSAAIRALLGGLGPDADPVLLAEALSLAHHCLLGPDHVALRGELAERLIRTSVRTNRRADVLMGLLWRTVDAYTEGDPHAERRLSELRGHLEQSGHLAVGFVVSAIDVMLAIRAGHLDQAETLVEICAKTGAEAGDIDNEWWPGAQLVTIRWYQGRLVELLPMLRERVQSPALSAVDNSALTALAVAAALDGDRRTAASSLAALCGSDLGSLARSSSWLVTMNGIVEAASLLGDTDVAARAYELLRPHARLPMVGSLGITCFGSTQHALGFASLTCGQLDLAVDHLRAAVRHNLALAHWPAVLASRRRLAQAYALRGSRGDADAARRELDAAAGEAAPLGLPLPVAHVEAGIAPRAKTHAGTTRNAVAECERQGRKWRFALDSRSVLVEDSIGMTYLAVLIANPRRDIAAADLVAGVVTLGGAAGDAGAAHPVLDREAVARYRARVRELDERIAQLDSAGDLAGADTARTERDWLTAQLASAAGLRGRTRSFPDEPERARVAVGKAIRRALARIDEADGPIGEHLRLAVHTGTRCSYWPA</sequence>
<dbReference type="EMBL" id="RPFW01000002">
    <property type="protein sequence ID" value="TVZ05641.1"/>
    <property type="molecule type" value="Genomic_DNA"/>
</dbReference>
<gene>
    <name evidence="1" type="ORF">EAS64_14140</name>
</gene>